<reference evidence="2 3" key="1">
    <citation type="submission" date="2019-03" db="EMBL/GenBank/DDBJ databases">
        <title>First draft genome of Liparis tanakae, snailfish: a comprehensive survey of snailfish specific genes.</title>
        <authorList>
            <person name="Kim W."/>
            <person name="Song I."/>
            <person name="Jeong J.-H."/>
            <person name="Kim D."/>
            <person name="Kim S."/>
            <person name="Ryu S."/>
            <person name="Song J.Y."/>
            <person name="Lee S.K."/>
        </authorList>
    </citation>
    <scope>NUCLEOTIDE SEQUENCE [LARGE SCALE GENOMIC DNA]</scope>
    <source>
        <tissue evidence="2">Muscle</tissue>
    </source>
</reference>
<evidence type="ECO:0000313" key="3">
    <source>
        <dbReference type="Proteomes" id="UP000314294"/>
    </source>
</evidence>
<evidence type="ECO:0000313" key="2">
    <source>
        <dbReference type="EMBL" id="TNN36122.1"/>
    </source>
</evidence>
<dbReference type="EMBL" id="SRLO01001658">
    <property type="protein sequence ID" value="TNN36122.1"/>
    <property type="molecule type" value="Genomic_DNA"/>
</dbReference>
<organism evidence="2 3">
    <name type="scientific">Liparis tanakae</name>
    <name type="common">Tanaka's snailfish</name>
    <dbReference type="NCBI Taxonomy" id="230148"/>
    <lineage>
        <taxon>Eukaryota</taxon>
        <taxon>Metazoa</taxon>
        <taxon>Chordata</taxon>
        <taxon>Craniata</taxon>
        <taxon>Vertebrata</taxon>
        <taxon>Euteleostomi</taxon>
        <taxon>Actinopterygii</taxon>
        <taxon>Neopterygii</taxon>
        <taxon>Teleostei</taxon>
        <taxon>Neoteleostei</taxon>
        <taxon>Acanthomorphata</taxon>
        <taxon>Eupercaria</taxon>
        <taxon>Perciformes</taxon>
        <taxon>Cottioidei</taxon>
        <taxon>Cottales</taxon>
        <taxon>Liparidae</taxon>
        <taxon>Liparis</taxon>
    </lineage>
</organism>
<comment type="caution">
    <text evidence="2">The sequence shown here is derived from an EMBL/GenBank/DDBJ whole genome shotgun (WGS) entry which is preliminary data.</text>
</comment>
<protein>
    <submittedName>
        <fullName evidence="2">Uncharacterized protein</fullName>
    </submittedName>
</protein>
<dbReference type="AlphaFoldDB" id="A0A4Z2F6Y5"/>
<dbReference type="Proteomes" id="UP000314294">
    <property type="component" value="Unassembled WGS sequence"/>
</dbReference>
<accession>A0A4Z2F6Y5</accession>
<feature type="compositionally biased region" description="Gly residues" evidence="1">
    <location>
        <begin position="38"/>
        <end position="48"/>
    </location>
</feature>
<evidence type="ECO:0000256" key="1">
    <source>
        <dbReference type="SAM" id="MobiDB-lite"/>
    </source>
</evidence>
<name>A0A4Z2F6Y5_9TELE</name>
<gene>
    <name evidence="2" type="ORF">EYF80_053711</name>
</gene>
<proteinExistence type="predicted"/>
<sequence>MFKDVKRVFNPRLGRVSQSTDLLKESSCTLCLASSPAQGGGGRGGGSSGRSMATVNDQETLRGGHPL</sequence>
<feature type="region of interest" description="Disordered" evidence="1">
    <location>
        <begin position="34"/>
        <end position="67"/>
    </location>
</feature>
<keyword evidence="3" id="KW-1185">Reference proteome</keyword>